<keyword evidence="3" id="KW-1185">Reference proteome</keyword>
<sequence length="313" mass="34591">MSDLFEAQNEVTQNECDAYARSLAKSSVTPLPWQGFHSYTLLSASGIIIQFRSEASPLNNSTVKIAKSIHPYLAPTTTYHGSMPNSSVTVWVMDALPGIGFLFTVSSITPAKQDITITDLAKFYAESWKNAQAPVEDKNHLYNTKLEQLRYALPTRFTPIIERIQSQIVHVVDQVPWVLTHKDLSNTNILVDPDSGHLTGVVDWADAAIEPFGIALWGLESILGCSGPGGWSYFLDDSSHSRTLFRQAFLAEIGAPLSDQICKAIDELRSLGILLRYGFTWESGVEEPVNDVSQLDVFLGSELFQTNTELGSY</sequence>
<feature type="domain" description="Aminoglycoside phosphotransferase" evidence="1">
    <location>
        <begin position="156"/>
        <end position="212"/>
    </location>
</feature>
<reference evidence="3" key="1">
    <citation type="journal article" date="2014" name="BMC Genomics">
        <title>The genome sequence of the biocontrol fungus Metarhizium anisopliae and comparative genomics of Metarhizium species.</title>
        <authorList>
            <person name="Pattemore J.A."/>
            <person name="Hane J.K."/>
            <person name="Williams A.H."/>
            <person name="Wilson B.A."/>
            <person name="Stodart B.J."/>
            <person name="Ash G.J."/>
        </authorList>
    </citation>
    <scope>NUCLEOTIDE SEQUENCE [LARGE SCALE GENOMIC DNA]</scope>
    <source>
        <strain evidence="3">BRIP 53293</strain>
    </source>
</reference>
<name>A0A0D9NYF9_METAN</name>
<dbReference type="SUPFAM" id="SSF56112">
    <property type="entry name" value="Protein kinase-like (PK-like)"/>
    <property type="match status" value="1"/>
</dbReference>
<dbReference type="EMBL" id="KE384732">
    <property type="protein sequence ID" value="KJK78843.1"/>
    <property type="molecule type" value="Genomic_DNA"/>
</dbReference>
<dbReference type="Proteomes" id="UP000054544">
    <property type="component" value="Unassembled WGS sequence"/>
</dbReference>
<protein>
    <recommendedName>
        <fullName evidence="1">Aminoglycoside phosphotransferase domain-containing protein</fullName>
    </recommendedName>
</protein>
<proteinExistence type="predicted"/>
<accession>A0A0D9NYF9</accession>
<dbReference type="Gene3D" id="3.90.1200.10">
    <property type="match status" value="1"/>
</dbReference>
<gene>
    <name evidence="2" type="ORF">H634G_05657</name>
</gene>
<evidence type="ECO:0000313" key="3">
    <source>
        <dbReference type="Proteomes" id="UP000054544"/>
    </source>
</evidence>
<dbReference type="InterPro" id="IPR002575">
    <property type="entry name" value="Aminoglycoside_PTrfase"/>
</dbReference>
<dbReference type="InterPro" id="IPR051678">
    <property type="entry name" value="AGP_Transferase"/>
</dbReference>
<dbReference type="AlphaFoldDB" id="A0A0D9NYF9"/>
<evidence type="ECO:0000259" key="1">
    <source>
        <dbReference type="Pfam" id="PF01636"/>
    </source>
</evidence>
<evidence type="ECO:0000313" key="2">
    <source>
        <dbReference type="EMBL" id="KJK78843.1"/>
    </source>
</evidence>
<dbReference type="OrthoDB" id="5598852at2759"/>
<organism evidence="2 3">
    <name type="scientific">Metarhizium anisopliae BRIP 53293</name>
    <dbReference type="NCBI Taxonomy" id="1291518"/>
    <lineage>
        <taxon>Eukaryota</taxon>
        <taxon>Fungi</taxon>
        <taxon>Dikarya</taxon>
        <taxon>Ascomycota</taxon>
        <taxon>Pezizomycotina</taxon>
        <taxon>Sordariomycetes</taxon>
        <taxon>Hypocreomycetidae</taxon>
        <taxon>Hypocreales</taxon>
        <taxon>Clavicipitaceae</taxon>
        <taxon>Metarhizium</taxon>
    </lineage>
</organism>
<dbReference type="PANTHER" id="PTHR21310">
    <property type="entry name" value="AMINOGLYCOSIDE PHOSPHOTRANSFERASE-RELATED-RELATED"/>
    <property type="match status" value="1"/>
</dbReference>
<dbReference type="PANTHER" id="PTHR21310:SF59">
    <property type="entry name" value="AMINOGLYCOSIDE PHOSPHOTRANSFERASE DOMAIN-CONTAINING PROTEIN"/>
    <property type="match status" value="1"/>
</dbReference>
<dbReference type="Pfam" id="PF01636">
    <property type="entry name" value="APH"/>
    <property type="match status" value="1"/>
</dbReference>
<dbReference type="InterPro" id="IPR011009">
    <property type="entry name" value="Kinase-like_dom_sf"/>
</dbReference>